<dbReference type="Proteomes" id="UP000765224">
    <property type="component" value="Unassembled WGS sequence"/>
</dbReference>
<reference evidence="2 3" key="1">
    <citation type="submission" date="2021-06" db="EMBL/GenBank/DDBJ databases">
        <title>Updating the genus Pseudomonas: Description of 43 new species and partition of the Pseudomonas putida group.</title>
        <authorList>
            <person name="Girard L."/>
            <person name="Lood C."/>
            <person name="Vandamme P."/>
            <person name="Rokni-Zadeh H."/>
            <person name="Van Noort V."/>
            <person name="Hofte M."/>
            <person name="Lavigne R."/>
            <person name="De Mot R."/>
        </authorList>
    </citation>
    <scope>NUCLEOTIDE SEQUENCE [LARGE SCALE GENOMIC DNA]</scope>
    <source>
        <strain evidence="2 3">COR58</strain>
    </source>
</reference>
<proteinExistence type="predicted"/>
<keyword evidence="1" id="KW-0472">Membrane</keyword>
<evidence type="ECO:0000313" key="3">
    <source>
        <dbReference type="Proteomes" id="UP000765224"/>
    </source>
</evidence>
<accession>A0ABS6PF94</accession>
<name>A0ABS6PF94_9PSED</name>
<keyword evidence="1" id="KW-0812">Transmembrane</keyword>
<dbReference type="EMBL" id="JAHSTS010000002">
    <property type="protein sequence ID" value="MBV4459148.1"/>
    <property type="molecule type" value="Genomic_DNA"/>
</dbReference>
<keyword evidence="3" id="KW-1185">Reference proteome</keyword>
<organism evidence="2 3">
    <name type="scientific">Pseudomonas ekonensis</name>
    <dbReference type="NCBI Taxonomy" id="2842353"/>
    <lineage>
        <taxon>Bacteria</taxon>
        <taxon>Pseudomonadati</taxon>
        <taxon>Pseudomonadota</taxon>
        <taxon>Gammaproteobacteria</taxon>
        <taxon>Pseudomonadales</taxon>
        <taxon>Pseudomonadaceae</taxon>
        <taxon>Pseudomonas</taxon>
    </lineage>
</organism>
<evidence type="ECO:0000256" key="1">
    <source>
        <dbReference type="SAM" id="Phobius"/>
    </source>
</evidence>
<evidence type="ECO:0008006" key="4">
    <source>
        <dbReference type="Google" id="ProtNLM"/>
    </source>
</evidence>
<feature type="transmembrane region" description="Helical" evidence="1">
    <location>
        <begin position="49"/>
        <end position="69"/>
    </location>
</feature>
<keyword evidence="1" id="KW-1133">Transmembrane helix</keyword>
<comment type="caution">
    <text evidence="2">The sequence shown here is derived from an EMBL/GenBank/DDBJ whole genome shotgun (WGS) entry which is preliminary data.</text>
</comment>
<evidence type="ECO:0000313" key="2">
    <source>
        <dbReference type="EMBL" id="MBV4459148.1"/>
    </source>
</evidence>
<gene>
    <name evidence="2" type="ORF">KVG96_14400</name>
</gene>
<protein>
    <recommendedName>
        <fullName evidence="4">Holin</fullName>
    </recommendedName>
</protein>
<sequence>MERDKTQLEREKAQEERYKRLELIAEQTLRAAEGAQEAARQVINFRTSYWAGVAVQFLAGVAILVGAIYTNQANVMVAIQTTLAAVQSVKEASARVPVATPVTLEQ</sequence>